<keyword evidence="3" id="KW-0274">FAD</keyword>
<dbReference type="EMBL" id="BMLF01000008">
    <property type="protein sequence ID" value="GGM16037.1"/>
    <property type="molecule type" value="Genomic_DNA"/>
</dbReference>
<dbReference type="SUPFAM" id="SSF56645">
    <property type="entry name" value="Acyl-CoA dehydrogenase NM domain-like"/>
    <property type="match status" value="1"/>
</dbReference>
<feature type="domain" description="Acyl-CoA oxidase/dehydrogenase middle" evidence="5">
    <location>
        <begin position="131"/>
        <end position="227"/>
    </location>
</feature>
<dbReference type="FunFam" id="2.40.110.10:FF:000011">
    <property type="entry name" value="Acyl-CoA dehydrogenase FadE34"/>
    <property type="match status" value="1"/>
</dbReference>
<keyword evidence="4" id="KW-0560">Oxidoreductase</keyword>
<dbReference type="InterPro" id="IPR013786">
    <property type="entry name" value="AcylCoA_DH/ox_N"/>
</dbReference>
<dbReference type="InterPro" id="IPR006091">
    <property type="entry name" value="Acyl-CoA_Oxase/DH_mid-dom"/>
</dbReference>
<dbReference type="PROSITE" id="PS00072">
    <property type="entry name" value="ACYL_COA_DH_1"/>
    <property type="match status" value="1"/>
</dbReference>
<organism evidence="7 8">
    <name type="scientific">Pseudooceanicola nanhaiensis</name>
    <dbReference type="NCBI Taxonomy" id="375761"/>
    <lineage>
        <taxon>Bacteria</taxon>
        <taxon>Pseudomonadati</taxon>
        <taxon>Pseudomonadota</taxon>
        <taxon>Alphaproteobacteria</taxon>
        <taxon>Rhodobacterales</taxon>
        <taxon>Paracoccaceae</taxon>
        <taxon>Pseudooceanicola</taxon>
    </lineage>
</organism>
<keyword evidence="8" id="KW-1185">Reference proteome</keyword>
<accession>A0A917WMT6</accession>
<evidence type="ECO:0000313" key="8">
    <source>
        <dbReference type="Proteomes" id="UP000649829"/>
    </source>
</evidence>
<dbReference type="PANTHER" id="PTHR43292">
    <property type="entry name" value="ACYL-COA DEHYDROGENASE"/>
    <property type="match status" value="1"/>
</dbReference>
<evidence type="ECO:0000256" key="1">
    <source>
        <dbReference type="ARBA" id="ARBA00001974"/>
    </source>
</evidence>
<evidence type="ECO:0000256" key="2">
    <source>
        <dbReference type="ARBA" id="ARBA00022630"/>
    </source>
</evidence>
<dbReference type="GO" id="GO:0005886">
    <property type="term" value="C:plasma membrane"/>
    <property type="evidence" value="ECO:0007669"/>
    <property type="project" value="TreeGrafter"/>
</dbReference>
<gene>
    <name evidence="7" type="ORF">GCM10011534_42490</name>
</gene>
<evidence type="ECO:0000313" key="7">
    <source>
        <dbReference type="EMBL" id="GGM16037.1"/>
    </source>
</evidence>
<evidence type="ECO:0000259" key="5">
    <source>
        <dbReference type="Pfam" id="PF02770"/>
    </source>
</evidence>
<dbReference type="AlphaFoldDB" id="A0A917WMT6"/>
<dbReference type="Gene3D" id="1.20.140.10">
    <property type="entry name" value="Butyryl-CoA Dehydrogenase, subunit A, domain 3"/>
    <property type="match status" value="1"/>
</dbReference>
<dbReference type="InterPro" id="IPR006089">
    <property type="entry name" value="Acyl-CoA_DH_CS"/>
</dbReference>
<dbReference type="Gene3D" id="2.40.110.10">
    <property type="entry name" value="Butyryl-CoA Dehydrogenase, subunit A, domain 2"/>
    <property type="match status" value="1"/>
</dbReference>
<sequence length="383" mass="42616">MTFQSFSLQDAALPPDLDRLREEVRDFLSDERRAGHYERTPDGWDRYDPDFSRRIGAKGWIGMTWPEQYGGRARTSLERYVVTEELLTSGAPVRAHWLADRQIGPLFLAYGSEEQKAEYLPRIAAGDCYFCAGLSEPDSGSDLSSIRTRAERSDRGWRVNGRKIWTSYAHRAHYMNLFARTSPRDEKHRHAGVSQFILDLASPGVSIRPIVNIAGDHDFNEVVFEDVFIPEARLIGQVGGAWGQVSTELAHERSGSERWVNSFGALVAMTDISADLEAGAGQVGRLTAHLWTLHRMSFAIAAMIQRGVVPMAEAALVKDLGTSFDQAVPAAARDFITEERRADLGPERLAAIDHAALYAPSHSIRGGTREILRGIIARELGLR</sequence>
<dbReference type="InterPro" id="IPR052161">
    <property type="entry name" value="Mycobact_Acyl-CoA_DH"/>
</dbReference>
<name>A0A917WMT6_9RHOB</name>
<reference evidence="7" key="2">
    <citation type="submission" date="2020-09" db="EMBL/GenBank/DDBJ databases">
        <authorList>
            <person name="Sun Q."/>
            <person name="Zhou Y."/>
        </authorList>
    </citation>
    <scope>NUCLEOTIDE SEQUENCE</scope>
    <source>
        <strain evidence="7">CGMCC 1.6293</strain>
    </source>
</reference>
<keyword evidence="2" id="KW-0285">Flavoprotein</keyword>
<comment type="cofactor">
    <cofactor evidence="1">
        <name>FAD</name>
        <dbReference type="ChEBI" id="CHEBI:57692"/>
    </cofactor>
</comment>
<evidence type="ECO:0000256" key="3">
    <source>
        <dbReference type="ARBA" id="ARBA00022827"/>
    </source>
</evidence>
<dbReference type="InterPro" id="IPR009100">
    <property type="entry name" value="AcylCoA_DH/oxidase_NM_dom_sf"/>
</dbReference>
<proteinExistence type="predicted"/>
<dbReference type="InterPro" id="IPR037069">
    <property type="entry name" value="AcylCoA_DH/ox_N_sf"/>
</dbReference>
<dbReference type="PANTHER" id="PTHR43292:SF4">
    <property type="entry name" value="ACYL-COA DEHYDROGENASE FADE34"/>
    <property type="match status" value="1"/>
</dbReference>
<dbReference type="GO" id="GO:0003995">
    <property type="term" value="F:acyl-CoA dehydrogenase activity"/>
    <property type="evidence" value="ECO:0007669"/>
    <property type="project" value="InterPro"/>
</dbReference>
<reference evidence="7" key="1">
    <citation type="journal article" date="2014" name="Int. J. Syst. Evol. Microbiol.">
        <title>Complete genome sequence of Corynebacterium casei LMG S-19264T (=DSM 44701T), isolated from a smear-ripened cheese.</title>
        <authorList>
            <consortium name="US DOE Joint Genome Institute (JGI-PGF)"/>
            <person name="Walter F."/>
            <person name="Albersmeier A."/>
            <person name="Kalinowski J."/>
            <person name="Ruckert C."/>
        </authorList>
    </citation>
    <scope>NUCLEOTIDE SEQUENCE</scope>
    <source>
        <strain evidence="7">CGMCC 1.6293</strain>
    </source>
</reference>
<comment type="caution">
    <text evidence="7">The sequence shown here is derived from an EMBL/GenBank/DDBJ whole genome shotgun (WGS) entry which is preliminary data.</text>
</comment>
<evidence type="ECO:0000259" key="6">
    <source>
        <dbReference type="Pfam" id="PF02771"/>
    </source>
</evidence>
<dbReference type="RefSeq" id="WP_036540377.1">
    <property type="nucleotide sequence ID" value="NZ_BMLF01000008.1"/>
</dbReference>
<feature type="domain" description="Acyl-CoA dehydrogenase/oxidase N-terminal" evidence="6">
    <location>
        <begin position="16"/>
        <end position="127"/>
    </location>
</feature>
<dbReference type="Gene3D" id="1.10.540.10">
    <property type="entry name" value="Acyl-CoA dehydrogenase/oxidase, N-terminal domain"/>
    <property type="match status" value="1"/>
</dbReference>
<dbReference type="Pfam" id="PF02771">
    <property type="entry name" value="Acyl-CoA_dh_N"/>
    <property type="match status" value="1"/>
</dbReference>
<dbReference type="InterPro" id="IPR046373">
    <property type="entry name" value="Acyl-CoA_Oxase/DH_mid-dom_sf"/>
</dbReference>
<dbReference type="GO" id="GO:0050660">
    <property type="term" value="F:flavin adenine dinucleotide binding"/>
    <property type="evidence" value="ECO:0007669"/>
    <property type="project" value="InterPro"/>
</dbReference>
<dbReference type="Pfam" id="PF02770">
    <property type="entry name" value="Acyl-CoA_dh_M"/>
    <property type="match status" value="1"/>
</dbReference>
<protein>
    <submittedName>
        <fullName evidence="7">Acyl-CoA dehydrogenase</fullName>
    </submittedName>
</protein>
<evidence type="ECO:0000256" key="4">
    <source>
        <dbReference type="ARBA" id="ARBA00023002"/>
    </source>
</evidence>
<dbReference type="Proteomes" id="UP000649829">
    <property type="component" value="Unassembled WGS sequence"/>
</dbReference>